<evidence type="ECO:0000313" key="12">
    <source>
        <dbReference type="Proteomes" id="UP000184171"/>
    </source>
</evidence>
<evidence type="ECO:0000256" key="4">
    <source>
        <dbReference type="ARBA" id="ARBA00022692"/>
    </source>
</evidence>
<comment type="similarity">
    <text evidence="2 9">Belongs to the SLC41A transporter family.</text>
</comment>
<dbReference type="GO" id="GO:0005886">
    <property type="term" value="C:plasma membrane"/>
    <property type="evidence" value="ECO:0007669"/>
    <property type="project" value="UniProtKB-SubCell"/>
</dbReference>
<evidence type="ECO:0000256" key="5">
    <source>
        <dbReference type="ARBA" id="ARBA00022842"/>
    </source>
</evidence>
<evidence type="ECO:0000256" key="6">
    <source>
        <dbReference type="ARBA" id="ARBA00022989"/>
    </source>
</evidence>
<dbReference type="CDD" id="cd04606">
    <property type="entry name" value="CBS_pair_Mg_transporter"/>
    <property type="match status" value="1"/>
</dbReference>
<dbReference type="PANTHER" id="PTHR43773:SF1">
    <property type="entry name" value="MAGNESIUM TRANSPORTER MGTE"/>
    <property type="match status" value="1"/>
</dbReference>
<comment type="subunit">
    <text evidence="9">Homodimer.</text>
</comment>
<feature type="transmembrane region" description="Helical" evidence="9">
    <location>
        <begin position="312"/>
        <end position="339"/>
    </location>
</feature>
<dbReference type="Gene3D" id="3.10.580.10">
    <property type="entry name" value="CBS-domain"/>
    <property type="match status" value="1"/>
</dbReference>
<keyword evidence="9" id="KW-1003">Cell membrane</keyword>
<evidence type="ECO:0000256" key="8">
    <source>
        <dbReference type="PROSITE-ProRule" id="PRU00703"/>
    </source>
</evidence>
<dbReference type="InterPro" id="IPR038076">
    <property type="entry name" value="MgtE_N_sf"/>
</dbReference>
<evidence type="ECO:0000256" key="7">
    <source>
        <dbReference type="ARBA" id="ARBA00023136"/>
    </source>
</evidence>
<dbReference type="PANTHER" id="PTHR43773">
    <property type="entry name" value="MAGNESIUM TRANSPORTER MGTE"/>
    <property type="match status" value="1"/>
</dbReference>
<gene>
    <name evidence="11" type="ORF">SAMN02745165_03404</name>
</gene>
<dbReference type="RefSeq" id="WP_072909933.1">
    <property type="nucleotide sequence ID" value="NZ_FQZT01000021.1"/>
</dbReference>
<name>A0A1M6MUG3_MALRU</name>
<dbReference type="InterPro" id="IPR036739">
    <property type="entry name" value="SLC41_membr_dom_sf"/>
</dbReference>
<comment type="subcellular location">
    <subcellularLocation>
        <location evidence="9">Cell membrane</location>
        <topology evidence="9">Multi-pass membrane protein</topology>
    </subcellularLocation>
    <subcellularLocation>
        <location evidence="1">Membrane</location>
        <topology evidence="1">Multi-pass membrane protein</topology>
    </subcellularLocation>
</comment>
<protein>
    <recommendedName>
        <fullName evidence="9">Magnesium transporter MgtE</fullName>
    </recommendedName>
</protein>
<evidence type="ECO:0000256" key="1">
    <source>
        <dbReference type="ARBA" id="ARBA00004141"/>
    </source>
</evidence>
<dbReference type="SUPFAM" id="SSF158791">
    <property type="entry name" value="MgtE N-terminal domain-like"/>
    <property type="match status" value="1"/>
</dbReference>
<dbReference type="OrthoDB" id="9790355at2"/>
<evidence type="ECO:0000256" key="2">
    <source>
        <dbReference type="ARBA" id="ARBA00009749"/>
    </source>
</evidence>
<dbReference type="Pfam" id="PF03448">
    <property type="entry name" value="MgtE_N"/>
    <property type="match status" value="1"/>
</dbReference>
<organism evidence="11 12">
    <name type="scientific">Malonomonas rubra DSM 5091</name>
    <dbReference type="NCBI Taxonomy" id="1122189"/>
    <lineage>
        <taxon>Bacteria</taxon>
        <taxon>Pseudomonadati</taxon>
        <taxon>Thermodesulfobacteriota</taxon>
        <taxon>Desulfuromonadia</taxon>
        <taxon>Desulfuromonadales</taxon>
        <taxon>Geopsychrobacteraceae</taxon>
        <taxon>Malonomonas</taxon>
    </lineage>
</organism>
<keyword evidence="7 9" id="KW-0472">Membrane</keyword>
<keyword evidence="3 9" id="KW-0813">Transport</keyword>
<keyword evidence="9" id="KW-0479">Metal-binding</keyword>
<dbReference type="Pfam" id="PF01769">
    <property type="entry name" value="MgtE"/>
    <property type="match status" value="1"/>
</dbReference>
<dbReference type="Gene3D" id="1.10.357.20">
    <property type="entry name" value="SLC41 divalent cation transporters, integral membrane domain"/>
    <property type="match status" value="1"/>
</dbReference>
<reference evidence="11 12" key="1">
    <citation type="submission" date="2016-11" db="EMBL/GenBank/DDBJ databases">
        <authorList>
            <person name="Jaros S."/>
            <person name="Januszkiewicz K."/>
            <person name="Wedrychowicz H."/>
        </authorList>
    </citation>
    <scope>NUCLEOTIDE SEQUENCE [LARGE SCALE GENOMIC DNA]</scope>
    <source>
        <strain evidence="11 12">DSM 5091</strain>
    </source>
</reference>
<dbReference type="SUPFAM" id="SSF54631">
    <property type="entry name" value="CBS-domain pair"/>
    <property type="match status" value="1"/>
</dbReference>
<proteinExistence type="inferred from homology"/>
<dbReference type="NCBIfam" id="TIGR00400">
    <property type="entry name" value="mgtE"/>
    <property type="match status" value="1"/>
</dbReference>
<dbReference type="InterPro" id="IPR006667">
    <property type="entry name" value="SLC41_membr_dom"/>
</dbReference>
<dbReference type="InterPro" id="IPR000644">
    <property type="entry name" value="CBS_dom"/>
</dbReference>
<dbReference type="InterPro" id="IPR046342">
    <property type="entry name" value="CBS_dom_sf"/>
</dbReference>
<keyword evidence="5 9" id="KW-0460">Magnesium</keyword>
<dbReference type="Proteomes" id="UP000184171">
    <property type="component" value="Unassembled WGS sequence"/>
</dbReference>
<keyword evidence="12" id="KW-1185">Reference proteome</keyword>
<comment type="function">
    <text evidence="9">Acts as a magnesium transporter.</text>
</comment>
<dbReference type="SMART" id="SM00116">
    <property type="entry name" value="CBS"/>
    <property type="match status" value="2"/>
</dbReference>
<feature type="transmembrane region" description="Helical" evidence="9">
    <location>
        <begin position="286"/>
        <end position="306"/>
    </location>
</feature>
<keyword evidence="6 9" id="KW-1133">Transmembrane helix</keyword>
<dbReference type="InterPro" id="IPR006669">
    <property type="entry name" value="MgtE_transporter"/>
</dbReference>
<dbReference type="SUPFAM" id="SSF161093">
    <property type="entry name" value="MgtE membrane domain-like"/>
    <property type="match status" value="1"/>
</dbReference>
<evidence type="ECO:0000256" key="9">
    <source>
        <dbReference type="RuleBase" id="RU362011"/>
    </source>
</evidence>
<feature type="transmembrane region" description="Helical" evidence="9">
    <location>
        <begin position="360"/>
        <end position="381"/>
    </location>
</feature>
<accession>A0A1M6MUG3</accession>
<keyword evidence="8" id="KW-0129">CBS domain</keyword>
<feature type="domain" description="CBS" evidence="10">
    <location>
        <begin position="203"/>
        <end position="259"/>
    </location>
</feature>
<dbReference type="EMBL" id="FQZT01000021">
    <property type="protein sequence ID" value="SHJ87056.1"/>
    <property type="molecule type" value="Genomic_DNA"/>
</dbReference>
<keyword evidence="4 9" id="KW-0812">Transmembrane</keyword>
<dbReference type="Gene3D" id="1.25.60.10">
    <property type="entry name" value="MgtE N-terminal domain-like"/>
    <property type="match status" value="1"/>
</dbReference>
<evidence type="ECO:0000313" key="11">
    <source>
        <dbReference type="EMBL" id="SHJ87056.1"/>
    </source>
</evidence>
<feature type="domain" description="CBS" evidence="10">
    <location>
        <begin position="140"/>
        <end position="202"/>
    </location>
</feature>
<evidence type="ECO:0000256" key="3">
    <source>
        <dbReference type="ARBA" id="ARBA00022448"/>
    </source>
</evidence>
<dbReference type="STRING" id="1122189.SAMN02745165_03404"/>
<feature type="transmembrane region" description="Helical" evidence="9">
    <location>
        <begin position="434"/>
        <end position="451"/>
    </location>
</feature>
<feature type="transmembrane region" description="Helical" evidence="9">
    <location>
        <begin position="387"/>
        <end position="413"/>
    </location>
</feature>
<evidence type="ECO:0000259" key="10">
    <source>
        <dbReference type="PROSITE" id="PS51371"/>
    </source>
</evidence>
<sequence>MHEQKMQVLQGTVSKLLRRGATNNLKKALGKIHPADIAHLFRYFDLKDQKKLLVLVPDMEQAADVFSELESDSQAKLAEQLEKDFLISLVEMMADDDSAELIRSLPEELAEDILAAIHDDHSDDVEQLLGYDEDTAGGIMSTDVFALGQDLTVKQAIEALQDSEDYEMVFYVYVVDEHNHLVGVLSLRQLLTVPPATSLADVMTSDVLRVRTDMDQEEVAELVAKYNILAIPVVDEHGKLMGLITVDDVIDVMRDEATEDILRMAGTSEEELLYGYKSFHVARLRLPWLLTTLVGGVVTGTLMWYFKATLEQVIMLISFIPVITGMGGNVGGQTSTIIVRGFATGRIDFSMIRQVFFKELRVGLIMGTTCGLVIAAVAMIWHQNIYLGLVVGLAMVMAISVAACMGVLVTAFFKKVGIDPAIASSPFVQTVNDITGILIYFSTATLFLHHLI</sequence>
<dbReference type="SMART" id="SM00924">
    <property type="entry name" value="MgtE_N"/>
    <property type="match status" value="1"/>
</dbReference>
<dbReference type="GO" id="GO:0046872">
    <property type="term" value="F:metal ion binding"/>
    <property type="evidence" value="ECO:0007669"/>
    <property type="project" value="UniProtKB-KW"/>
</dbReference>
<dbReference type="Pfam" id="PF00571">
    <property type="entry name" value="CBS"/>
    <property type="match status" value="2"/>
</dbReference>
<dbReference type="InterPro" id="IPR006668">
    <property type="entry name" value="Mg_transptr_MgtE_intracell_dom"/>
</dbReference>
<dbReference type="AlphaFoldDB" id="A0A1M6MUG3"/>
<dbReference type="PROSITE" id="PS51371">
    <property type="entry name" value="CBS"/>
    <property type="match status" value="2"/>
</dbReference>
<dbReference type="GO" id="GO:0015095">
    <property type="term" value="F:magnesium ion transmembrane transporter activity"/>
    <property type="evidence" value="ECO:0007669"/>
    <property type="project" value="UniProtKB-UniRule"/>
</dbReference>